<protein>
    <submittedName>
        <fullName evidence="2">ABC transporter substrate-binding protein</fullName>
    </submittedName>
</protein>
<dbReference type="Pfam" id="PF09084">
    <property type="entry name" value="NMT1"/>
    <property type="match status" value="1"/>
</dbReference>
<dbReference type="RefSeq" id="WP_382398363.1">
    <property type="nucleotide sequence ID" value="NZ_JBHSWH010000001.1"/>
</dbReference>
<sequence>MKKLTAITTVVVVAAFGSLTGCSSSGGGLGGGASAAAGAGTGTAGSGANSGGTVHVGTIPNPSSIAVYLGKQQKMFGDVNVETKVATGFAPNLAAVVNGESQVGFAAVIPLMVAVSKGAPIKIVAGTDRTPAKYDAATDPDNVFVSAKSSIKSASDLEGKTVAVTALGSIQDLGIKITVKKAGGDPSKVKFLSLGSADMIAALKAGRVDAVALSEPFTSEARNDKLTPLFSYATSPMPGLPVGAYFTSVSTLSKDSGSLSTFVSGIKKATAYAQANPDKVKAALPGYTGIPAKVANKVSTFPYTTDITPAQIAKLSALLKEYGYTSKSVTAQQILP</sequence>
<evidence type="ECO:0000313" key="3">
    <source>
        <dbReference type="Proteomes" id="UP001596298"/>
    </source>
</evidence>
<reference evidence="3" key="1">
    <citation type="journal article" date="2019" name="Int. J. Syst. Evol. Microbiol.">
        <title>The Global Catalogue of Microorganisms (GCM) 10K type strain sequencing project: providing services to taxonomists for standard genome sequencing and annotation.</title>
        <authorList>
            <consortium name="The Broad Institute Genomics Platform"/>
            <consortium name="The Broad Institute Genome Sequencing Center for Infectious Disease"/>
            <person name="Wu L."/>
            <person name="Ma J."/>
        </authorList>
    </citation>
    <scope>NUCLEOTIDE SEQUENCE [LARGE SCALE GENOMIC DNA]</scope>
    <source>
        <strain evidence="3">CCUG 58127</strain>
    </source>
</reference>
<dbReference type="PROSITE" id="PS51257">
    <property type="entry name" value="PROKAR_LIPOPROTEIN"/>
    <property type="match status" value="1"/>
</dbReference>
<dbReference type="PANTHER" id="PTHR30024">
    <property type="entry name" value="ALIPHATIC SULFONATES-BINDING PROTEIN-RELATED"/>
    <property type="match status" value="1"/>
</dbReference>
<dbReference type="InterPro" id="IPR015168">
    <property type="entry name" value="SsuA/THI5"/>
</dbReference>
<proteinExistence type="predicted"/>
<keyword evidence="3" id="KW-1185">Reference proteome</keyword>
<evidence type="ECO:0000259" key="1">
    <source>
        <dbReference type="Pfam" id="PF09084"/>
    </source>
</evidence>
<dbReference type="EMBL" id="JBHSWH010000001">
    <property type="protein sequence ID" value="MFC6704280.1"/>
    <property type="molecule type" value="Genomic_DNA"/>
</dbReference>
<organism evidence="2 3">
    <name type="scientific">Flexivirga alba</name>
    <dbReference type="NCBI Taxonomy" id="702742"/>
    <lineage>
        <taxon>Bacteria</taxon>
        <taxon>Bacillati</taxon>
        <taxon>Actinomycetota</taxon>
        <taxon>Actinomycetes</taxon>
        <taxon>Micrococcales</taxon>
        <taxon>Dermacoccaceae</taxon>
        <taxon>Flexivirga</taxon>
    </lineage>
</organism>
<feature type="domain" description="SsuA/THI5-like" evidence="1">
    <location>
        <begin position="61"/>
        <end position="279"/>
    </location>
</feature>
<evidence type="ECO:0000313" key="2">
    <source>
        <dbReference type="EMBL" id="MFC6704280.1"/>
    </source>
</evidence>
<dbReference type="Proteomes" id="UP001596298">
    <property type="component" value="Unassembled WGS sequence"/>
</dbReference>
<comment type="caution">
    <text evidence="2">The sequence shown here is derived from an EMBL/GenBank/DDBJ whole genome shotgun (WGS) entry which is preliminary data.</text>
</comment>
<name>A0ABW2ABY3_9MICO</name>
<dbReference type="Gene3D" id="3.40.190.10">
    <property type="entry name" value="Periplasmic binding protein-like II"/>
    <property type="match status" value="2"/>
</dbReference>
<accession>A0ABW2ABY3</accession>
<gene>
    <name evidence="2" type="ORF">ACFQDH_03070</name>
</gene>
<dbReference type="SUPFAM" id="SSF53850">
    <property type="entry name" value="Periplasmic binding protein-like II"/>
    <property type="match status" value="1"/>
</dbReference>